<name>A0A8X6SCV9_TRICX</name>
<organism evidence="1 2">
    <name type="scientific">Trichonephila clavipes</name>
    <name type="common">Golden silk orbweaver</name>
    <name type="synonym">Nephila clavipes</name>
    <dbReference type="NCBI Taxonomy" id="2585209"/>
    <lineage>
        <taxon>Eukaryota</taxon>
        <taxon>Metazoa</taxon>
        <taxon>Ecdysozoa</taxon>
        <taxon>Arthropoda</taxon>
        <taxon>Chelicerata</taxon>
        <taxon>Arachnida</taxon>
        <taxon>Araneae</taxon>
        <taxon>Araneomorphae</taxon>
        <taxon>Entelegynae</taxon>
        <taxon>Araneoidea</taxon>
        <taxon>Nephilidae</taxon>
        <taxon>Trichonephila</taxon>
    </lineage>
</organism>
<dbReference type="EMBL" id="BMAU01021306">
    <property type="protein sequence ID" value="GFY11582.1"/>
    <property type="molecule type" value="Genomic_DNA"/>
</dbReference>
<protein>
    <submittedName>
        <fullName evidence="1">Uncharacterized protein</fullName>
    </submittedName>
</protein>
<accession>A0A8X6SCV9</accession>
<sequence length="76" mass="8785">MKSPEFFQTPLVRSQSHLSAWVLKWQWLNKHSVEEAQDHTTIESRHEAPQEVVLQITHLQDSVQMQCNAMSLVTGT</sequence>
<comment type="caution">
    <text evidence="1">The sequence shown here is derived from an EMBL/GenBank/DDBJ whole genome shotgun (WGS) entry which is preliminary data.</text>
</comment>
<dbReference type="Proteomes" id="UP000887159">
    <property type="component" value="Unassembled WGS sequence"/>
</dbReference>
<keyword evidence="2" id="KW-1185">Reference proteome</keyword>
<proteinExistence type="predicted"/>
<dbReference type="AlphaFoldDB" id="A0A8X6SCV9"/>
<gene>
    <name evidence="1" type="ORF">TNCV_4230511</name>
</gene>
<evidence type="ECO:0000313" key="1">
    <source>
        <dbReference type="EMBL" id="GFY11582.1"/>
    </source>
</evidence>
<evidence type="ECO:0000313" key="2">
    <source>
        <dbReference type="Proteomes" id="UP000887159"/>
    </source>
</evidence>
<reference evidence="1" key="1">
    <citation type="submission" date="2020-08" db="EMBL/GenBank/DDBJ databases">
        <title>Multicomponent nature underlies the extraordinary mechanical properties of spider dragline silk.</title>
        <authorList>
            <person name="Kono N."/>
            <person name="Nakamura H."/>
            <person name="Mori M."/>
            <person name="Yoshida Y."/>
            <person name="Ohtoshi R."/>
            <person name="Malay A.D."/>
            <person name="Moran D.A.P."/>
            <person name="Tomita M."/>
            <person name="Numata K."/>
            <person name="Arakawa K."/>
        </authorList>
    </citation>
    <scope>NUCLEOTIDE SEQUENCE</scope>
</reference>